<dbReference type="EMBL" id="JARKIE010000096">
    <property type="protein sequence ID" value="KAJ7686349.1"/>
    <property type="molecule type" value="Genomic_DNA"/>
</dbReference>
<sequence length="294" mass="32980">MSAFAFRLPASSDAPKQAALHVPLQPSASSTSSTRSDASNDTFYMFQPPEVPPEAPKFNTAPLFTIPGYDTVPPSMPPTGIDEIGSFEYDGAHNSVLRWPSLRDMHSWKTQECADKCIEFVKKASPLPGTDAPWTATHIYRQRKEIPAEELVDEESNLEAYWMSLSVDSQDLSRDLGGPWFYKPDHSHSIGDENVKFTRLDPEIRKEIESLLRLGIEPKKTMLRNPEAQTNSQHSASSAADPCPITEIAVVYVFAECRRTVAVHSTNDHNNWNCKVEQKFWLTVLKPFVDTVID</sequence>
<keyword evidence="3" id="KW-1185">Reference proteome</keyword>
<dbReference type="Proteomes" id="UP001221757">
    <property type="component" value="Unassembled WGS sequence"/>
</dbReference>
<evidence type="ECO:0000313" key="3">
    <source>
        <dbReference type="Proteomes" id="UP001221757"/>
    </source>
</evidence>
<organism evidence="2 3">
    <name type="scientific">Mycena rosella</name>
    <name type="common">Pink bonnet</name>
    <name type="synonym">Agaricus rosellus</name>
    <dbReference type="NCBI Taxonomy" id="1033263"/>
    <lineage>
        <taxon>Eukaryota</taxon>
        <taxon>Fungi</taxon>
        <taxon>Dikarya</taxon>
        <taxon>Basidiomycota</taxon>
        <taxon>Agaricomycotina</taxon>
        <taxon>Agaricomycetes</taxon>
        <taxon>Agaricomycetidae</taxon>
        <taxon>Agaricales</taxon>
        <taxon>Marasmiineae</taxon>
        <taxon>Mycenaceae</taxon>
        <taxon>Mycena</taxon>
    </lineage>
</organism>
<accession>A0AAD7D9Z6</accession>
<proteinExistence type="predicted"/>
<protein>
    <submittedName>
        <fullName evidence="2">Uncharacterized protein</fullName>
    </submittedName>
</protein>
<reference evidence="2" key="1">
    <citation type="submission" date="2023-03" db="EMBL/GenBank/DDBJ databases">
        <title>Massive genome expansion in bonnet fungi (Mycena s.s.) driven by repeated elements and novel gene families across ecological guilds.</title>
        <authorList>
            <consortium name="Lawrence Berkeley National Laboratory"/>
            <person name="Harder C.B."/>
            <person name="Miyauchi S."/>
            <person name="Viragh M."/>
            <person name="Kuo A."/>
            <person name="Thoen E."/>
            <person name="Andreopoulos B."/>
            <person name="Lu D."/>
            <person name="Skrede I."/>
            <person name="Drula E."/>
            <person name="Henrissat B."/>
            <person name="Morin E."/>
            <person name="Kohler A."/>
            <person name="Barry K."/>
            <person name="LaButti K."/>
            <person name="Morin E."/>
            <person name="Salamov A."/>
            <person name="Lipzen A."/>
            <person name="Mereny Z."/>
            <person name="Hegedus B."/>
            <person name="Baldrian P."/>
            <person name="Stursova M."/>
            <person name="Weitz H."/>
            <person name="Taylor A."/>
            <person name="Grigoriev I.V."/>
            <person name="Nagy L.G."/>
            <person name="Martin F."/>
            <person name="Kauserud H."/>
        </authorList>
    </citation>
    <scope>NUCLEOTIDE SEQUENCE</scope>
    <source>
        <strain evidence="2">CBHHK067</strain>
    </source>
</reference>
<gene>
    <name evidence="2" type="ORF">B0H17DRAFT_1136902</name>
</gene>
<evidence type="ECO:0000256" key="1">
    <source>
        <dbReference type="SAM" id="MobiDB-lite"/>
    </source>
</evidence>
<name>A0AAD7D9Z6_MYCRO</name>
<comment type="caution">
    <text evidence="2">The sequence shown here is derived from an EMBL/GenBank/DDBJ whole genome shotgun (WGS) entry which is preliminary data.</text>
</comment>
<feature type="compositionally biased region" description="Low complexity" evidence="1">
    <location>
        <begin position="27"/>
        <end position="39"/>
    </location>
</feature>
<feature type="region of interest" description="Disordered" evidence="1">
    <location>
        <begin position="1"/>
        <end position="41"/>
    </location>
</feature>
<evidence type="ECO:0000313" key="2">
    <source>
        <dbReference type="EMBL" id="KAJ7686349.1"/>
    </source>
</evidence>
<dbReference type="AlphaFoldDB" id="A0AAD7D9Z6"/>